<gene>
    <name evidence="2" type="ORF">J0M35_09190</name>
</gene>
<protein>
    <submittedName>
        <fullName evidence="2">Class I SAM-dependent methyltransferase</fullName>
    </submittedName>
</protein>
<evidence type="ECO:0000256" key="1">
    <source>
        <dbReference type="SAM" id="MobiDB-lite"/>
    </source>
</evidence>
<dbReference type="Proteomes" id="UP000664277">
    <property type="component" value="Unassembled WGS sequence"/>
</dbReference>
<keyword evidence="2" id="KW-0808">Transferase</keyword>
<reference evidence="2" key="1">
    <citation type="submission" date="2021-02" db="EMBL/GenBank/DDBJ databases">
        <title>Genome-Resolved Metagenomics of a Microbial Community Performing Photosynthetic Biological Nutrient Removal.</title>
        <authorList>
            <person name="Mcdaniel E.A."/>
        </authorList>
    </citation>
    <scope>NUCLEOTIDE SEQUENCE</scope>
    <source>
        <strain evidence="2">UWPOB_OBS1</strain>
    </source>
</reference>
<keyword evidence="2" id="KW-0489">Methyltransferase</keyword>
<feature type="compositionally biased region" description="Polar residues" evidence="1">
    <location>
        <begin position="83"/>
        <end position="105"/>
    </location>
</feature>
<feature type="region of interest" description="Disordered" evidence="1">
    <location>
        <begin position="31"/>
        <end position="50"/>
    </location>
</feature>
<organism evidence="2 3">
    <name type="scientific">Candidatus Obscuribacter phosphatis</name>
    <dbReference type="NCBI Taxonomy" id="1906157"/>
    <lineage>
        <taxon>Bacteria</taxon>
        <taxon>Bacillati</taxon>
        <taxon>Candidatus Melainabacteria</taxon>
        <taxon>Candidatus Obscuribacterales</taxon>
        <taxon>Candidatus Obscuribacteraceae</taxon>
        <taxon>Candidatus Obscuribacter</taxon>
    </lineage>
</organism>
<evidence type="ECO:0000313" key="3">
    <source>
        <dbReference type="Proteomes" id="UP000664277"/>
    </source>
</evidence>
<dbReference type="GO" id="GO:0032259">
    <property type="term" value="P:methylation"/>
    <property type="evidence" value="ECO:0007669"/>
    <property type="project" value="UniProtKB-KW"/>
</dbReference>
<dbReference type="EMBL" id="JAFLCK010000011">
    <property type="protein sequence ID" value="MBN8660523.1"/>
    <property type="molecule type" value="Genomic_DNA"/>
</dbReference>
<dbReference type="GO" id="GO:0008168">
    <property type="term" value="F:methyltransferase activity"/>
    <property type="evidence" value="ECO:0007669"/>
    <property type="project" value="UniProtKB-KW"/>
</dbReference>
<dbReference type="Gene3D" id="3.40.50.150">
    <property type="entry name" value="Vaccinia Virus protein VP39"/>
    <property type="match status" value="1"/>
</dbReference>
<accession>A0A8J7TN00</accession>
<dbReference type="InterPro" id="IPR029063">
    <property type="entry name" value="SAM-dependent_MTases_sf"/>
</dbReference>
<proteinExistence type="predicted"/>
<feature type="region of interest" description="Disordered" evidence="1">
    <location>
        <begin position="76"/>
        <end position="105"/>
    </location>
</feature>
<evidence type="ECO:0000313" key="2">
    <source>
        <dbReference type="EMBL" id="MBN8660523.1"/>
    </source>
</evidence>
<comment type="caution">
    <text evidence="2">The sequence shown here is derived from an EMBL/GenBank/DDBJ whole genome shotgun (WGS) entry which is preliminary data.</text>
</comment>
<sequence length="300" mass="32704">MKVDFSQVPLERYVRLLAASTFLNRFLGKGNGAGQPEASSLSSRQEPPTLLKVGTTSGALQAFIPDWQLFLLSDSSESENDNRQPQGLSSQKESQEQTQAPTQVQSLASTLAASPLPSHSQNQSMVGAIAGSERPDACPPGKPAPISLPSRSFDAVTAIGVLEALNQQERELLLGELARIPQSLCIVDLPASGYRKHWSGLVELTLKSEMQRSLQFGLPDTKQISQYFEEAGFEVEVWTHTKLSQWLPYITLFALNPLAAGLLDEELKRLADAELADTIQQSSDNDATAFDLIVAKRKVK</sequence>
<name>A0A8J7TN00_9BACT</name>
<feature type="compositionally biased region" description="Polar residues" evidence="1">
    <location>
        <begin position="37"/>
        <end position="46"/>
    </location>
</feature>
<dbReference type="AlphaFoldDB" id="A0A8J7TN00"/>
<dbReference type="SUPFAM" id="SSF53335">
    <property type="entry name" value="S-adenosyl-L-methionine-dependent methyltransferases"/>
    <property type="match status" value="1"/>
</dbReference>